<evidence type="ECO:0000313" key="11">
    <source>
        <dbReference type="EMBL" id="CDG70644.1"/>
    </source>
</evidence>
<evidence type="ECO:0000256" key="9">
    <source>
        <dbReference type="RuleBase" id="RU004973"/>
    </source>
</evidence>
<comment type="subunit">
    <text evidence="9">G proteins are composed of 3 units; alpha, beta and gamma.</text>
</comment>
<dbReference type="CDD" id="cd00068">
    <property type="entry name" value="GGL"/>
    <property type="match status" value="1"/>
</dbReference>
<organism evidence="11">
    <name type="scientific">Hydra vulgaris</name>
    <name type="common">Hydra</name>
    <name type="synonym">Hydra attenuata</name>
    <dbReference type="NCBI Taxonomy" id="6087"/>
    <lineage>
        <taxon>Eukaryota</taxon>
        <taxon>Metazoa</taxon>
        <taxon>Cnidaria</taxon>
        <taxon>Hydrozoa</taxon>
        <taxon>Hydroidolina</taxon>
        <taxon>Anthoathecata</taxon>
        <taxon>Aplanulata</taxon>
        <taxon>Hydridae</taxon>
        <taxon>Hydra</taxon>
    </lineage>
</organism>
<dbReference type="GO" id="GO:0031681">
    <property type="term" value="F:G-protein beta-subunit binding"/>
    <property type="evidence" value="ECO:0007669"/>
    <property type="project" value="InterPro"/>
</dbReference>
<gene>
    <name evidence="11" type="primary">GNG2</name>
</gene>
<evidence type="ECO:0000256" key="7">
    <source>
        <dbReference type="ARBA" id="ARBA00023288"/>
    </source>
</evidence>
<evidence type="ECO:0000256" key="4">
    <source>
        <dbReference type="ARBA" id="ARBA00022481"/>
    </source>
</evidence>
<protein>
    <recommendedName>
        <fullName evidence="9">Guanine nucleotide-binding protein subunit gamma</fullName>
    </recommendedName>
</protein>
<dbReference type="InterPro" id="IPR001770">
    <property type="entry name" value="G-protein_gamma"/>
</dbReference>
<evidence type="ECO:0000259" key="10">
    <source>
        <dbReference type="PROSITE" id="PS50058"/>
    </source>
</evidence>
<dbReference type="Pfam" id="PF00631">
    <property type="entry name" value="G-gamma"/>
    <property type="match status" value="1"/>
</dbReference>
<dbReference type="SMART" id="SM01224">
    <property type="entry name" value="G_gamma"/>
    <property type="match status" value="1"/>
</dbReference>
<dbReference type="SMART" id="SM00224">
    <property type="entry name" value="GGL"/>
    <property type="match status" value="1"/>
</dbReference>
<keyword evidence="5 9" id="KW-0472">Membrane</keyword>
<comment type="similarity">
    <text evidence="2 9">Belongs to the G protein gamma family.</text>
</comment>
<keyword evidence="4" id="KW-0488">Methylation</keyword>
<evidence type="ECO:0000256" key="2">
    <source>
        <dbReference type="ARBA" id="ARBA00007431"/>
    </source>
</evidence>
<feature type="domain" description="G protein gamma" evidence="10">
    <location>
        <begin position="26"/>
        <end position="85"/>
    </location>
</feature>
<proteinExistence type="evidence at transcript level"/>
<evidence type="ECO:0000256" key="3">
    <source>
        <dbReference type="ARBA" id="ARBA00022475"/>
    </source>
</evidence>
<dbReference type="GO" id="GO:0005834">
    <property type="term" value="C:heterotrimeric G-protein complex"/>
    <property type="evidence" value="ECO:0007669"/>
    <property type="project" value="InterPro"/>
</dbReference>
<dbReference type="InterPro" id="IPR036284">
    <property type="entry name" value="GGL_sf"/>
</dbReference>
<dbReference type="OrthoDB" id="6264244at2759"/>
<dbReference type="Gene3D" id="4.10.260.10">
    <property type="entry name" value="Transducin (heterotrimeric G protein), gamma chain"/>
    <property type="match status" value="1"/>
</dbReference>
<dbReference type="InterPro" id="IPR015898">
    <property type="entry name" value="G-protein_gamma-like_dom"/>
</dbReference>
<dbReference type="PRINTS" id="PR00321">
    <property type="entry name" value="GPROTEING"/>
</dbReference>
<evidence type="ECO:0000256" key="6">
    <source>
        <dbReference type="ARBA" id="ARBA00023224"/>
    </source>
</evidence>
<evidence type="ECO:0000256" key="8">
    <source>
        <dbReference type="ARBA" id="ARBA00023289"/>
    </source>
</evidence>
<dbReference type="PROSITE" id="PS50058">
    <property type="entry name" value="G_PROTEIN_GAMMA"/>
    <property type="match status" value="1"/>
</dbReference>
<sequence length="85" mass="9667">LNICLIKMPPVAATVNTGMNVQVESIKKVNEQLRRESRIQRHKLSECAKDIIAFCEKESKTDPLIVKIPASENPFRERGRGCYLI</sequence>
<comment type="function">
    <text evidence="9">Guanine nucleotide-binding proteins (G proteins) are involved as a modulator or transducer in various transmembrane signaling systems. The beta and gamma chains are required for the GTPase activity, for replacement of GDP by GTP, and for G protein-effector interaction.</text>
</comment>
<comment type="subcellular location">
    <subcellularLocation>
        <location evidence="1 9">Cell membrane</location>
        <topology evidence="1 9">Lipid-anchor</topology>
        <orientation evidence="1 9">Cytoplasmic side</orientation>
    </subcellularLocation>
</comment>
<accession>T2MEX3</accession>
<keyword evidence="3 9" id="KW-1003">Cell membrane</keyword>
<feature type="non-terminal residue" evidence="11">
    <location>
        <position position="1"/>
    </location>
</feature>
<dbReference type="AlphaFoldDB" id="T2MEX3"/>
<keyword evidence="7 9" id="KW-0449">Lipoprotein</keyword>
<dbReference type="PANTHER" id="PTHR13809">
    <property type="entry name" value="GUANINE NUCLEOTIDE-BINDING PROTEIN GAMMA SUBUNIT"/>
    <property type="match status" value="1"/>
</dbReference>
<evidence type="ECO:0000256" key="5">
    <source>
        <dbReference type="ARBA" id="ARBA00023136"/>
    </source>
</evidence>
<evidence type="ECO:0000256" key="1">
    <source>
        <dbReference type="ARBA" id="ARBA00004342"/>
    </source>
</evidence>
<dbReference type="FunFam" id="4.10.260.10:FF:000001">
    <property type="entry name" value="Guanine nucleotide-binding protein subunit gamma"/>
    <property type="match status" value="1"/>
</dbReference>
<keyword evidence="8" id="KW-0636">Prenylation</keyword>
<dbReference type="GO" id="GO:0007186">
    <property type="term" value="P:G protein-coupled receptor signaling pathway"/>
    <property type="evidence" value="ECO:0007669"/>
    <property type="project" value="InterPro"/>
</dbReference>
<keyword evidence="6 9" id="KW-0807">Transducer</keyword>
<reference evidence="11" key="1">
    <citation type="journal article" date="2013" name="Genome Biol. Evol.">
        <title>Punctuated emergences of genetic and phenotypic innovations in eumetazoan, bilaterian, euteleostome, and hominidae ancestors.</title>
        <authorList>
            <person name="Wenger Y."/>
            <person name="Galliot B."/>
        </authorList>
    </citation>
    <scope>NUCLEOTIDE SEQUENCE</scope>
    <source>
        <tissue evidence="11">Whole animals</tissue>
    </source>
</reference>
<name>T2MEX3_HYDVU</name>
<dbReference type="EMBL" id="HAAD01004412">
    <property type="protein sequence ID" value="CDG70644.1"/>
    <property type="molecule type" value="mRNA"/>
</dbReference>
<dbReference type="SUPFAM" id="SSF48670">
    <property type="entry name" value="Transducin (heterotrimeric G protein), gamma chain"/>
    <property type="match status" value="1"/>
</dbReference>